<comment type="caution">
    <text evidence="1">The sequence shown here is derived from an EMBL/GenBank/DDBJ whole genome shotgun (WGS) entry which is preliminary data.</text>
</comment>
<protein>
    <submittedName>
        <fullName evidence="1">Uncharacterized protein</fullName>
    </submittedName>
</protein>
<gene>
    <name evidence="1" type="ORF">H7B67_26200</name>
</gene>
<dbReference type="EMBL" id="JACJVQ010000024">
    <property type="protein sequence ID" value="MBB6637630.1"/>
    <property type="molecule type" value="Genomic_DNA"/>
</dbReference>
<sequence>MKISENQLSHLPRIQIQKGDKEEAAAWKQGQLPVNRVYVDLLEISPEARELAAGDVQHREAYRYDSLPQRPEGAPDDYINMEDLFKRFQPESYEQFQSALKDNAADGLSLLLKFAQQVPKHPEWIETYREEMANAK</sequence>
<accession>A0A841T6E3</accession>
<organism evidence="1 2">
    <name type="scientific">Cohnella thailandensis</name>
    <dbReference type="NCBI Taxonomy" id="557557"/>
    <lineage>
        <taxon>Bacteria</taxon>
        <taxon>Bacillati</taxon>
        <taxon>Bacillota</taxon>
        <taxon>Bacilli</taxon>
        <taxon>Bacillales</taxon>
        <taxon>Paenibacillaceae</taxon>
        <taxon>Cohnella</taxon>
    </lineage>
</organism>
<dbReference type="RefSeq" id="WP_185122840.1">
    <property type="nucleotide sequence ID" value="NZ_JACJVQ010000024.1"/>
</dbReference>
<proteinExistence type="predicted"/>
<name>A0A841T6E3_9BACL</name>
<dbReference type="AlphaFoldDB" id="A0A841T6E3"/>
<evidence type="ECO:0000313" key="2">
    <source>
        <dbReference type="Proteomes" id="UP000535838"/>
    </source>
</evidence>
<reference evidence="1 2" key="1">
    <citation type="submission" date="2020-08" db="EMBL/GenBank/DDBJ databases">
        <title>Cohnella phylogeny.</title>
        <authorList>
            <person name="Dunlap C."/>
        </authorList>
    </citation>
    <scope>NUCLEOTIDE SEQUENCE [LARGE SCALE GENOMIC DNA]</scope>
    <source>
        <strain evidence="1 2">DSM 25241</strain>
    </source>
</reference>
<keyword evidence="2" id="KW-1185">Reference proteome</keyword>
<evidence type="ECO:0000313" key="1">
    <source>
        <dbReference type="EMBL" id="MBB6637630.1"/>
    </source>
</evidence>
<dbReference type="Proteomes" id="UP000535838">
    <property type="component" value="Unassembled WGS sequence"/>
</dbReference>